<gene>
    <name evidence="2" type="ORF">AAFF_G00428900</name>
</gene>
<dbReference type="EMBL" id="JAINUG010000091">
    <property type="protein sequence ID" value="KAJ8398320.1"/>
    <property type="molecule type" value="Genomic_DNA"/>
</dbReference>
<reference evidence="2" key="1">
    <citation type="journal article" date="2023" name="Science">
        <title>Genome structures resolve the early diversification of teleost fishes.</title>
        <authorList>
            <person name="Parey E."/>
            <person name="Louis A."/>
            <person name="Montfort J."/>
            <person name="Bouchez O."/>
            <person name="Roques C."/>
            <person name="Iampietro C."/>
            <person name="Lluch J."/>
            <person name="Castinel A."/>
            <person name="Donnadieu C."/>
            <person name="Desvignes T."/>
            <person name="Floi Bucao C."/>
            <person name="Jouanno E."/>
            <person name="Wen M."/>
            <person name="Mejri S."/>
            <person name="Dirks R."/>
            <person name="Jansen H."/>
            <person name="Henkel C."/>
            <person name="Chen W.J."/>
            <person name="Zahm M."/>
            <person name="Cabau C."/>
            <person name="Klopp C."/>
            <person name="Thompson A.W."/>
            <person name="Robinson-Rechavi M."/>
            <person name="Braasch I."/>
            <person name="Lecointre G."/>
            <person name="Bobe J."/>
            <person name="Postlethwait J.H."/>
            <person name="Berthelot C."/>
            <person name="Roest Crollius H."/>
            <person name="Guiguen Y."/>
        </authorList>
    </citation>
    <scope>NUCLEOTIDE SEQUENCE</scope>
    <source>
        <strain evidence="2">NC1722</strain>
    </source>
</reference>
<evidence type="ECO:0000313" key="3">
    <source>
        <dbReference type="Proteomes" id="UP001221898"/>
    </source>
</evidence>
<protein>
    <submittedName>
        <fullName evidence="2">Uncharacterized protein</fullName>
    </submittedName>
</protein>
<accession>A0AAD7S999</accession>
<dbReference type="Proteomes" id="UP001221898">
    <property type="component" value="Unassembled WGS sequence"/>
</dbReference>
<keyword evidence="3" id="KW-1185">Reference proteome</keyword>
<sequence length="78" mass="8820">MFFRGWFVARRGESGHGPAVWNASRPRSANRERLARSRYTADNQDRPAFDKQVGGQVPPTSVGWLTHCVDEEQAMTQS</sequence>
<organism evidence="2 3">
    <name type="scientific">Aldrovandia affinis</name>
    <dbReference type="NCBI Taxonomy" id="143900"/>
    <lineage>
        <taxon>Eukaryota</taxon>
        <taxon>Metazoa</taxon>
        <taxon>Chordata</taxon>
        <taxon>Craniata</taxon>
        <taxon>Vertebrata</taxon>
        <taxon>Euteleostomi</taxon>
        <taxon>Actinopterygii</taxon>
        <taxon>Neopterygii</taxon>
        <taxon>Teleostei</taxon>
        <taxon>Notacanthiformes</taxon>
        <taxon>Halosauridae</taxon>
        <taxon>Aldrovandia</taxon>
    </lineage>
</organism>
<name>A0AAD7S999_9TELE</name>
<evidence type="ECO:0000256" key="1">
    <source>
        <dbReference type="SAM" id="MobiDB-lite"/>
    </source>
</evidence>
<comment type="caution">
    <text evidence="2">The sequence shown here is derived from an EMBL/GenBank/DDBJ whole genome shotgun (WGS) entry which is preliminary data.</text>
</comment>
<proteinExistence type="predicted"/>
<dbReference type="AlphaFoldDB" id="A0AAD7S999"/>
<feature type="region of interest" description="Disordered" evidence="1">
    <location>
        <begin position="13"/>
        <end position="57"/>
    </location>
</feature>
<evidence type="ECO:0000313" key="2">
    <source>
        <dbReference type="EMBL" id="KAJ8398320.1"/>
    </source>
</evidence>